<dbReference type="Proteomes" id="UP001311232">
    <property type="component" value="Unassembled WGS sequence"/>
</dbReference>
<reference evidence="1 2" key="1">
    <citation type="submission" date="2021-06" db="EMBL/GenBank/DDBJ databases">
        <authorList>
            <person name="Palmer J.M."/>
        </authorList>
    </citation>
    <scope>NUCLEOTIDE SEQUENCE [LARGE SCALE GENOMIC DNA]</scope>
    <source>
        <strain evidence="1 2">MEX-2019</strain>
        <tissue evidence="1">Muscle</tissue>
    </source>
</reference>
<sequence length="132" mass="14405">MSEFWTPVIPFLIAGICVKSPTRISLPPSAAPPFSPTGNCSLAPYLFLHFTCLSTLQCATTHQILPGMKEWQNIIGQLNNEHLPTSALWMDSPSPGTQTISSSLSSGHYYQSEAPFLLPMKSQGHILNTQGF</sequence>
<name>A0AAV9SA44_9TELE</name>
<accession>A0AAV9SA44</accession>
<keyword evidence="2" id="KW-1185">Reference proteome</keyword>
<gene>
    <name evidence="1" type="ORF">CRENBAI_000578</name>
</gene>
<protein>
    <submittedName>
        <fullName evidence="1">Uncharacterized protein</fullName>
    </submittedName>
</protein>
<organism evidence="1 2">
    <name type="scientific">Crenichthys baileyi</name>
    <name type="common">White River springfish</name>
    <dbReference type="NCBI Taxonomy" id="28760"/>
    <lineage>
        <taxon>Eukaryota</taxon>
        <taxon>Metazoa</taxon>
        <taxon>Chordata</taxon>
        <taxon>Craniata</taxon>
        <taxon>Vertebrata</taxon>
        <taxon>Euteleostomi</taxon>
        <taxon>Actinopterygii</taxon>
        <taxon>Neopterygii</taxon>
        <taxon>Teleostei</taxon>
        <taxon>Neoteleostei</taxon>
        <taxon>Acanthomorphata</taxon>
        <taxon>Ovalentaria</taxon>
        <taxon>Atherinomorphae</taxon>
        <taxon>Cyprinodontiformes</taxon>
        <taxon>Goodeidae</taxon>
        <taxon>Crenichthys</taxon>
    </lineage>
</organism>
<proteinExistence type="predicted"/>
<dbReference type="AlphaFoldDB" id="A0AAV9SA44"/>
<dbReference type="EMBL" id="JAHHUM010000672">
    <property type="protein sequence ID" value="KAK5617754.1"/>
    <property type="molecule type" value="Genomic_DNA"/>
</dbReference>
<comment type="caution">
    <text evidence="1">The sequence shown here is derived from an EMBL/GenBank/DDBJ whole genome shotgun (WGS) entry which is preliminary data.</text>
</comment>
<evidence type="ECO:0000313" key="2">
    <source>
        <dbReference type="Proteomes" id="UP001311232"/>
    </source>
</evidence>
<evidence type="ECO:0000313" key="1">
    <source>
        <dbReference type="EMBL" id="KAK5617754.1"/>
    </source>
</evidence>